<dbReference type="OrthoDB" id="10260459at2759"/>
<feature type="region of interest" description="Disordered" evidence="11">
    <location>
        <begin position="541"/>
        <end position="564"/>
    </location>
</feature>
<dbReference type="AlphaFoldDB" id="A0A8S4B1A2"/>
<dbReference type="InterPro" id="IPR039750">
    <property type="entry name" value="DRC1/DRC2"/>
</dbReference>
<evidence type="ECO:0000256" key="6">
    <source>
        <dbReference type="ARBA" id="ARBA00023069"/>
    </source>
</evidence>
<dbReference type="InterPro" id="IPR039505">
    <property type="entry name" value="DRC1/2_N"/>
</dbReference>
<comment type="subcellular location">
    <subcellularLocation>
        <location evidence="1">Cytoplasm</location>
        <location evidence="1">Cytoskeleton</location>
        <location evidence="1">Flagellum axoneme</location>
    </subcellularLocation>
</comment>
<feature type="coiled-coil region" evidence="10">
    <location>
        <begin position="283"/>
        <end position="349"/>
    </location>
</feature>
<feature type="domain" description="Dynein regulatory complex protein 1/2 N-terminal" evidence="12">
    <location>
        <begin position="67"/>
        <end position="167"/>
    </location>
</feature>
<feature type="domain" description="Dynein regulatory complex protein 1 C-terminal" evidence="13">
    <location>
        <begin position="615"/>
        <end position="672"/>
    </location>
</feature>
<evidence type="ECO:0000259" key="13">
    <source>
        <dbReference type="Pfam" id="PF14775"/>
    </source>
</evidence>
<evidence type="ECO:0000256" key="5">
    <source>
        <dbReference type="ARBA" id="ARBA00023054"/>
    </source>
</evidence>
<evidence type="ECO:0000256" key="10">
    <source>
        <dbReference type="SAM" id="Coils"/>
    </source>
</evidence>
<gene>
    <name evidence="14" type="ORF">MMEN_LOCUS11660</name>
</gene>
<comment type="caution">
    <text evidence="14">The sequence shown here is derived from an EMBL/GenBank/DDBJ whole genome shotgun (WGS) entry which is preliminary data.</text>
</comment>
<accession>A0A8S4B1A2</accession>
<keyword evidence="7" id="KW-0966">Cell projection</keyword>
<dbReference type="Pfam" id="PF14775">
    <property type="entry name" value="NYD-SP28_assoc"/>
    <property type="match status" value="1"/>
</dbReference>
<dbReference type="Pfam" id="PF14772">
    <property type="entry name" value="NYD-SP28"/>
    <property type="match status" value="1"/>
</dbReference>
<keyword evidence="5 10" id="KW-0175">Coiled coil</keyword>
<evidence type="ECO:0000256" key="9">
    <source>
        <dbReference type="ARBA" id="ARBA00046115"/>
    </source>
</evidence>
<comment type="function">
    <text evidence="9">Component of the nexin-dynein regulatory complex (N-DRC) a key regulator of ciliary/flagellar motility which maintains the alignment and integrity of the distal axoneme and regulates microtubule sliding in motile axonemes. Plays a critical role in the assembly of N-DRC and also stabilizes the assembly of multiple inner dynein arms and radial spokes. Coassembles with CCDC65/DRC2 to form a central scaffold needed for assembly of the N-DRC and its attachment to the outer doublet microtubules.</text>
</comment>
<dbReference type="GO" id="GO:0003352">
    <property type="term" value="P:regulation of cilium movement"/>
    <property type="evidence" value="ECO:0007669"/>
    <property type="project" value="TreeGrafter"/>
</dbReference>
<dbReference type="PANTHER" id="PTHR21625:SF1">
    <property type="entry name" value="DYNEIN REGULATORY COMPLEX PROTEIN 1"/>
    <property type="match status" value="1"/>
</dbReference>
<dbReference type="InterPro" id="IPR029440">
    <property type="entry name" value="DRC1_C"/>
</dbReference>
<dbReference type="Proteomes" id="UP000677803">
    <property type="component" value="Unassembled WGS sequence"/>
</dbReference>
<keyword evidence="4" id="KW-0282">Flagellum</keyword>
<dbReference type="EMBL" id="CAJRST010012224">
    <property type="protein sequence ID" value="CAG5927979.1"/>
    <property type="molecule type" value="Genomic_DNA"/>
</dbReference>
<dbReference type="GO" id="GO:0060285">
    <property type="term" value="P:cilium-dependent cell motility"/>
    <property type="evidence" value="ECO:0007669"/>
    <property type="project" value="TreeGrafter"/>
</dbReference>
<evidence type="ECO:0000259" key="12">
    <source>
        <dbReference type="Pfam" id="PF14772"/>
    </source>
</evidence>
<feature type="region of interest" description="Disordered" evidence="11">
    <location>
        <begin position="411"/>
        <end position="474"/>
    </location>
</feature>
<keyword evidence="15" id="KW-1185">Reference proteome</keyword>
<evidence type="ECO:0000256" key="1">
    <source>
        <dbReference type="ARBA" id="ARBA00004611"/>
    </source>
</evidence>
<dbReference type="GO" id="GO:0070286">
    <property type="term" value="P:axonemal dynein complex assembly"/>
    <property type="evidence" value="ECO:0007669"/>
    <property type="project" value="InterPro"/>
</dbReference>
<sequence length="679" mass="78477">MAEAAEDSNVLSGTSELAEEKEDMDGVSSQDDEGDKEKRETSEEEEPKSLINLQRDLTELVTNIPTAADAKIVQQRAQLDEARRLRQQRLENDAKSCQEQFEQISRGWPILNQKAILQDLQKALTSQQQLCDALIQDKKKLISDLQQELKLSDEHYVKNLRTNAEEINLMIERMEDQIKILTKAYREELDQIDRVHEQELDILLTKDKTEWEEQLKKLWDLENKRLMERTKKVENYEEEIHDLMLENVHNQNIITNTKLQQSQAQDRVHQQVKDNSMLTILKQKKIEEERQKIMNRLSNVNKKILSLEREKTNIKRMHSVEENKFMKQNHRLSEEYKRYVQKYEQIQMEMKHFAVADAKVFEDMWLMSEAEVKRLVERALDIDSVICKQHLGIAWERPHIPFLELSGPIQPQKLTPGLSRPMSETGTNSQETLEASAGRSMEADTEGSNADVSEEGRAVLSESSPGWEEGNPSRDMQKEIMELLCDETDFLMEDKILKLLASLDKEEQTAVKLGFLFSSLAIEDKDESKLADFLLKYEQRQREQNEGSCTGPSGSAEGDEISTASDLTSEVIHRDHILPALKSFLEQRRMSRECSAHGLSSTRLNQARDTSDDAAYWATMGDVISEDKFQLWDAAEITLNEYHAVLTEISDLIPETERLKQKNTELRMQLQQRLTSAVD</sequence>
<evidence type="ECO:0000256" key="4">
    <source>
        <dbReference type="ARBA" id="ARBA00022846"/>
    </source>
</evidence>
<evidence type="ECO:0000313" key="14">
    <source>
        <dbReference type="EMBL" id="CAG5927979.1"/>
    </source>
</evidence>
<feature type="coiled-coil region" evidence="10">
    <location>
        <begin position="117"/>
        <end position="191"/>
    </location>
</feature>
<feature type="compositionally biased region" description="Acidic residues" evidence="11">
    <location>
        <begin position="17"/>
        <end position="34"/>
    </location>
</feature>
<reference evidence="14" key="1">
    <citation type="submission" date="2021-05" db="EMBL/GenBank/DDBJ databases">
        <authorList>
            <person name="Tigano A."/>
        </authorList>
    </citation>
    <scope>NUCLEOTIDE SEQUENCE</scope>
</reference>
<feature type="region of interest" description="Disordered" evidence="11">
    <location>
        <begin position="1"/>
        <end position="53"/>
    </location>
</feature>
<evidence type="ECO:0000256" key="7">
    <source>
        <dbReference type="ARBA" id="ARBA00023273"/>
    </source>
</evidence>
<feature type="compositionally biased region" description="Polar residues" evidence="11">
    <location>
        <begin position="422"/>
        <end position="433"/>
    </location>
</feature>
<evidence type="ECO:0000256" key="8">
    <source>
        <dbReference type="ARBA" id="ARBA00031554"/>
    </source>
</evidence>
<dbReference type="PANTHER" id="PTHR21625">
    <property type="entry name" value="NYD-SP28 PROTEIN"/>
    <property type="match status" value="1"/>
</dbReference>
<keyword evidence="6" id="KW-0969">Cilium</keyword>
<evidence type="ECO:0000256" key="11">
    <source>
        <dbReference type="SAM" id="MobiDB-lite"/>
    </source>
</evidence>
<evidence type="ECO:0000313" key="15">
    <source>
        <dbReference type="Proteomes" id="UP000677803"/>
    </source>
</evidence>
<evidence type="ECO:0000256" key="3">
    <source>
        <dbReference type="ARBA" id="ARBA00013815"/>
    </source>
</evidence>
<name>A0A8S4B1A2_9TELE</name>
<organism evidence="14 15">
    <name type="scientific">Menidia menidia</name>
    <name type="common">Atlantic silverside</name>
    <dbReference type="NCBI Taxonomy" id="238744"/>
    <lineage>
        <taxon>Eukaryota</taxon>
        <taxon>Metazoa</taxon>
        <taxon>Chordata</taxon>
        <taxon>Craniata</taxon>
        <taxon>Vertebrata</taxon>
        <taxon>Euteleostomi</taxon>
        <taxon>Actinopterygii</taxon>
        <taxon>Neopterygii</taxon>
        <taxon>Teleostei</taxon>
        <taxon>Neoteleostei</taxon>
        <taxon>Acanthomorphata</taxon>
        <taxon>Ovalentaria</taxon>
        <taxon>Atherinomorphae</taxon>
        <taxon>Atheriniformes</taxon>
        <taxon>Atherinopsidae</taxon>
        <taxon>Menidiinae</taxon>
        <taxon>Menidia</taxon>
    </lineage>
</organism>
<dbReference type="GO" id="GO:0005858">
    <property type="term" value="C:axonemal dynein complex"/>
    <property type="evidence" value="ECO:0007669"/>
    <property type="project" value="InterPro"/>
</dbReference>
<protein>
    <recommendedName>
        <fullName evidence="3">Dynein regulatory complex protein 1</fullName>
    </recommendedName>
    <alternativeName>
        <fullName evidence="8">Coiled-coil domain-containing protein 164</fullName>
    </alternativeName>
</protein>
<comment type="similarity">
    <text evidence="2">Belongs to the DRC1 family.</text>
</comment>
<proteinExistence type="inferred from homology"/>
<evidence type="ECO:0000256" key="2">
    <source>
        <dbReference type="ARBA" id="ARBA00009688"/>
    </source>
</evidence>